<evidence type="ECO:0000259" key="1">
    <source>
        <dbReference type="Pfam" id="PF09204"/>
    </source>
</evidence>
<dbReference type="Gene3D" id="1.20.120.650">
    <property type="entry name" value="Colicin D"/>
    <property type="match status" value="1"/>
</dbReference>
<gene>
    <name evidence="2" type="ORF">Pla111_14190</name>
</gene>
<dbReference type="EMBL" id="SJPH01000002">
    <property type="protein sequence ID" value="TWT47796.1"/>
    <property type="molecule type" value="Genomic_DNA"/>
</dbReference>
<accession>A0A5C5WA86</accession>
<dbReference type="Pfam" id="PF09204">
    <property type="entry name" value="Colicin_immun"/>
    <property type="match status" value="1"/>
</dbReference>
<dbReference type="InterPro" id="IPR036471">
    <property type="entry name" value="Colicin_D_sf"/>
</dbReference>
<organism evidence="2 3">
    <name type="scientific">Botrimarina hoheduenensis</name>
    <dbReference type="NCBI Taxonomy" id="2528000"/>
    <lineage>
        <taxon>Bacteria</taxon>
        <taxon>Pseudomonadati</taxon>
        <taxon>Planctomycetota</taxon>
        <taxon>Planctomycetia</taxon>
        <taxon>Pirellulales</taxon>
        <taxon>Lacipirellulaceae</taxon>
        <taxon>Botrimarina</taxon>
    </lineage>
</organism>
<dbReference type="Proteomes" id="UP000318995">
    <property type="component" value="Unassembled WGS sequence"/>
</dbReference>
<sequence length="94" mass="11311">MSQRLLKFAEDFLQRKTPVEDFVDAYADAWRTERDNNEILEDDPITSEKLSTFFCLVDLYKPDEDREDYEVDEAELRLRMQRVFDGELDEPNNR</sequence>
<dbReference type="OrthoDB" id="8595941at2"/>
<proteinExistence type="predicted"/>
<evidence type="ECO:0000313" key="3">
    <source>
        <dbReference type="Proteomes" id="UP000318995"/>
    </source>
</evidence>
<dbReference type="GO" id="GO:0015643">
    <property type="term" value="F:toxic substance binding"/>
    <property type="evidence" value="ECO:0007669"/>
    <property type="project" value="InterPro"/>
</dbReference>
<dbReference type="GO" id="GO:0030153">
    <property type="term" value="P:bacteriocin immunity"/>
    <property type="evidence" value="ECO:0007669"/>
    <property type="project" value="InterPro"/>
</dbReference>
<dbReference type="AlphaFoldDB" id="A0A5C5WA86"/>
<name>A0A5C5WA86_9BACT</name>
<dbReference type="InterPro" id="IPR015287">
    <property type="entry name" value="Colicin_D_immunity_dom"/>
</dbReference>
<protein>
    <submittedName>
        <fullName evidence="2">Bacterial self-protective colicin-like immunity</fullName>
    </submittedName>
</protein>
<keyword evidence="3" id="KW-1185">Reference proteome</keyword>
<reference evidence="2 3" key="1">
    <citation type="submission" date="2019-02" db="EMBL/GenBank/DDBJ databases">
        <title>Deep-cultivation of Planctomycetes and their phenomic and genomic characterization uncovers novel biology.</title>
        <authorList>
            <person name="Wiegand S."/>
            <person name="Jogler M."/>
            <person name="Boedeker C."/>
            <person name="Pinto D."/>
            <person name="Vollmers J."/>
            <person name="Rivas-Marin E."/>
            <person name="Kohn T."/>
            <person name="Peeters S.H."/>
            <person name="Heuer A."/>
            <person name="Rast P."/>
            <person name="Oberbeckmann S."/>
            <person name="Bunk B."/>
            <person name="Jeske O."/>
            <person name="Meyerdierks A."/>
            <person name="Storesund J.E."/>
            <person name="Kallscheuer N."/>
            <person name="Luecker S."/>
            <person name="Lage O.M."/>
            <person name="Pohl T."/>
            <person name="Merkel B.J."/>
            <person name="Hornburger P."/>
            <person name="Mueller R.-W."/>
            <person name="Bruemmer F."/>
            <person name="Labrenz M."/>
            <person name="Spormann A.M."/>
            <person name="Op Den Camp H."/>
            <person name="Overmann J."/>
            <person name="Amann R."/>
            <person name="Jetten M.S.M."/>
            <person name="Mascher T."/>
            <person name="Medema M.H."/>
            <person name="Devos D.P."/>
            <person name="Kaster A.-K."/>
            <person name="Ovreas L."/>
            <person name="Rohde M."/>
            <person name="Galperin M.Y."/>
            <person name="Jogler C."/>
        </authorList>
    </citation>
    <scope>NUCLEOTIDE SEQUENCE [LARGE SCALE GENOMIC DNA]</scope>
    <source>
        <strain evidence="2 3">Pla111</strain>
    </source>
</reference>
<dbReference type="RefSeq" id="WP_146572659.1">
    <property type="nucleotide sequence ID" value="NZ_SJPH01000002.1"/>
</dbReference>
<feature type="domain" description="Colicin D immunity protein" evidence="1">
    <location>
        <begin position="1"/>
        <end position="81"/>
    </location>
</feature>
<dbReference type="SUPFAM" id="SSF101125">
    <property type="entry name" value="Colicin D immunity protein"/>
    <property type="match status" value="1"/>
</dbReference>
<comment type="caution">
    <text evidence="2">The sequence shown here is derived from an EMBL/GenBank/DDBJ whole genome shotgun (WGS) entry which is preliminary data.</text>
</comment>
<evidence type="ECO:0000313" key="2">
    <source>
        <dbReference type="EMBL" id="TWT47796.1"/>
    </source>
</evidence>